<dbReference type="Proteomes" id="UP001174936">
    <property type="component" value="Unassembled WGS sequence"/>
</dbReference>
<evidence type="ECO:0000259" key="2">
    <source>
        <dbReference type="Pfam" id="PF26640"/>
    </source>
</evidence>
<dbReference type="InterPro" id="IPR010730">
    <property type="entry name" value="HET"/>
</dbReference>
<sequence>MRLREEPNISSLIHTFQLMHFVDGDPPPYAILSHTWEDDEVTRPANEDGLQWAWVDICCIDKTSSAELSETINSMFRYYREAFACYAYLRNPRERTLWNARWFTRGWTLQELIAPFDVTFYDKNWVQIGAKSQMTTHLEEVTGIPEDILMHKMRLQDVSVYRRMKWAAWRNTTRIEDAAYCLLGIFDIAIPLLYGEGKMAFARLQEAIITRYQDQSLLAWGTVNGDIPTNYVKV</sequence>
<dbReference type="Pfam" id="PF06985">
    <property type="entry name" value="HET"/>
    <property type="match status" value="1"/>
</dbReference>
<keyword evidence="4" id="KW-1185">Reference proteome</keyword>
<dbReference type="AlphaFoldDB" id="A0AA39Y5E5"/>
<accession>A0AA39Y5E5</accession>
<evidence type="ECO:0000259" key="1">
    <source>
        <dbReference type="Pfam" id="PF06985"/>
    </source>
</evidence>
<evidence type="ECO:0000313" key="3">
    <source>
        <dbReference type="EMBL" id="KAK0646367.1"/>
    </source>
</evidence>
<feature type="domain" description="Heterokaryon incompatibility" evidence="1">
    <location>
        <begin position="46"/>
        <end position="94"/>
    </location>
</feature>
<organism evidence="3 4">
    <name type="scientific">Cercophora newfieldiana</name>
    <dbReference type="NCBI Taxonomy" id="92897"/>
    <lineage>
        <taxon>Eukaryota</taxon>
        <taxon>Fungi</taxon>
        <taxon>Dikarya</taxon>
        <taxon>Ascomycota</taxon>
        <taxon>Pezizomycotina</taxon>
        <taxon>Sordariomycetes</taxon>
        <taxon>Sordariomycetidae</taxon>
        <taxon>Sordariales</taxon>
        <taxon>Lasiosphaeriaceae</taxon>
        <taxon>Cercophora</taxon>
    </lineage>
</organism>
<feature type="domain" description="DUF8212" evidence="2">
    <location>
        <begin position="200"/>
        <end position="228"/>
    </location>
</feature>
<name>A0AA39Y5E5_9PEZI</name>
<gene>
    <name evidence="3" type="ORF">B0T16DRAFT_510501</name>
</gene>
<proteinExistence type="predicted"/>
<protein>
    <recommendedName>
        <fullName evidence="5">Heterokaryon incompatibility domain-containing protein</fullName>
    </recommendedName>
</protein>
<dbReference type="EMBL" id="JAULSV010000004">
    <property type="protein sequence ID" value="KAK0646367.1"/>
    <property type="molecule type" value="Genomic_DNA"/>
</dbReference>
<evidence type="ECO:0000313" key="4">
    <source>
        <dbReference type="Proteomes" id="UP001174936"/>
    </source>
</evidence>
<evidence type="ECO:0008006" key="5">
    <source>
        <dbReference type="Google" id="ProtNLM"/>
    </source>
</evidence>
<reference evidence="3" key="1">
    <citation type="submission" date="2023-06" db="EMBL/GenBank/DDBJ databases">
        <title>Genome-scale phylogeny and comparative genomics of the fungal order Sordariales.</title>
        <authorList>
            <consortium name="Lawrence Berkeley National Laboratory"/>
            <person name="Hensen N."/>
            <person name="Bonometti L."/>
            <person name="Westerberg I."/>
            <person name="Brannstrom I.O."/>
            <person name="Guillou S."/>
            <person name="Cros-Aarteil S."/>
            <person name="Calhoun S."/>
            <person name="Haridas S."/>
            <person name="Kuo A."/>
            <person name="Mondo S."/>
            <person name="Pangilinan J."/>
            <person name="Riley R."/>
            <person name="Labutti K."/>
            <person name="Andreopoulos B."/>
            <person name="Lipzen A."/>
            <person name="Chen C."/>
            <person name="Yanf M."/>
            <person name="Daum C."/>
            <person name="Ng V."/>
            <person name="Clum A."/>
            <person name="Steindorff A."/>
            <person name="Ohm R."/>
            <person name="Martin F."/>
            <person name="Silar P."/>
            <person name="Natvig D."/>
            <person name="Lalanne C."/>
            <person name="Gautier V."/>
            <person name="Ament-Velasquez S.L."/>
            <person name="Kruys A."/>
            <person name="Hutchinson M.I."/>
            <person name="Powell A.J."/>
            <person name="Barry K."/>
            <person name="Miller A.N."/>
            <person name="Grigoriev I.V."/>
            <person name="Debuchy R."/>
            <person name="Gladieux P."/>
            <person name="Thoren M.H."/>
            <person name="Johannesson H."/>
        </authorList>
    </citation>
    <scope>NUCLEOTIDE SEQUENCE</scope>
    <source>
        <strain evidence="3">SMH2532-1</strain>
    </source>
</reference>
<dbReference type="Pfam" id="PF26640">
    <property type="entry name" value="DUF8212"/>
    <property type="match status" value="1"/>
</dbReference>
<dbReference type="InterPro" id="IPR058525">
    <property type="entry name" value="DUF8212"/>
</dbReference>
<dbReference type="PANTHER" id="PTHR10622">
    <property type="entry name" value="HET DOMAIN-CONTAINING PROTEIN"/>
    <property type="match status" value="1"/>
</dbReference>
<dbReference type="PANTHER" id="PTHR10622:SF10">
    <property type="entry name" value="HET DOMAIN-CONTAINING PROTEIN"/>
    <property type="match status" value="1"/>
</dbReference>
<comment type="caution">
    <text evidence="3">The sequence shown here is derived from an EMBL/GenBank/DDBJ whole genome shotgun (WGS) entry which is preliminary data.</text>
</comment>